<evidence type="ECO:0000313" key="14">
    <source>
        <dbReference type="Proteomes" id="UP000265800"/>
    </source>
</evidence>
<dbReference type="EMBL" id="QWKZ01000013">
    <property type="protein sequence ID" value="RIH88404.1"/>
    <property type="molecule type" value="Genomic_DNA"/>
</dbReference>
<evidence type="ECO:0000313" key="13">
    <source>
        <dbReference type="EMBL" id="RIH88404.1"/>
    </source>
</evidence>
<dbReference type="GO" id="GO:0005524">
    <property type="term" value="F:ATP binding"/>
    <property type="evidence" value="ECO:0007669"/>
    <property type="project" value="UniProtKB-UniRule"/>
</dbReference>
<name>A0A399EUW1_9DEIN</name>
<feature type="transmembrane region" description="Helical" evidence="11">
    <location>
        <begin position="614"/>
        <end position="635"/>
    </location>
</feature>
<organism evidence="13 14">
    <name type="scientific">Meiothermus luteus</name>
    <dbReference type="NCBI Taxonomy" id="2026184"/>
    <lineage>
        <taxon>Bacteria</taxon>
        <taxon>Thermotogati</taxon>
        <taxon>Deinococcota</taxon>
        <taxon>Deinococci</taxon>
        <taxon>Thermales</taxon>
        <taxon>Thermaceae</taxon>
        <taxon>Meiothermus</taxon>
    </lineage>
</organism>
<protein>
    <submittedName>
        <fullName evidence="13">Zinc-transporting ATPase</fullName>
        <ecNumber evidence="13">3.6.3.-</ecNumber>
    </submittedName>
</protein>
<evidence type="ECO:0000256" key="3">
    <source>
        <dbReference type="ARBA" id="ARBA00022692"/>
    </source>
</evidence>
<dbReference type="SUPFAM" id="SSF56784">
    <property type="entry name" value="HAD-like"/>
    <property type="match status" value="1"/>
</dbReference>
<dbReference type="InterPro" id="IPR023299">
    <property type="entry name" value="ATPase_P-typ_cyto_dom_N"/>
</dbReference>
<comment type="caution">
    <text evidence="13">The sequence shown here is derived from an EMBL/GenBank/DDBJ whole genome shotgun (WGS) entry which is preliminary data.</text>
</comment>
<dbReference type="GO" id="GO:0005886">
    <property type="term" value="C:plasma membrane"/>
    <property type="evidence" value="ECO:0007669"/>
    <property type="project" value="UniProtKB-SubCell"/>
</dbReference>
<evidence type="ECO:0000256" key="11">
    <source>
        <dbReference type="RuleBase" id="RU362081"/>
    </source>
</evidence>
<dbReference type="GO" id="GO:0019829">
    <property type="term" value="F:ATPase-coupled monoatomic cation transmembrane transporter activity"/>
    <property type="evidence" value="ECO:0007669"/>
    <property type="project" value="InterPro"/>
</dbReference>
<dbReference type="NCBIfam" id="TIGR01525">
    <property type="entry name" value="ATPase-IB_hvy"/>
    <property type="match status" value="1"/>
</dbReference>
<dbReference type="GO" id="GO:0046872">
    <property type="term" value="F:metal ion binding"/>
    <property type="evidence" value="ECO:0007669"/>
    <property type="project" value="UniProtKB-KW"/>
</dbReference>
<feature type="transmembrane region" description="Helical" evidence="11">
    <location>
        <begin position="49"/>
        <end position="69"/>
    </location>
</feature>
<keyword evidence="9 11" id="KW-1133">Transmembrane helix</keyword>
<feature type="transmembrane region" description="Helical" evidence="11">
    <location>
        <begin position="286"/>
        <end position="311"/>
    </location>
</feature>
<dbReference type="InterPro" id="IPR001757">
    <property type="entry name" value="P_typ_ATPase"/>
</dbReference>
<comment type="subcellular location">
    <subcellularLocation>
        <location evidence="11">Cell membrane</location>
    </subcellularLocation>
    <subcellularLocation>
        <location evidence="1">Membrane</location>
        <topology evidence="1">Multi-pass membrane protein</topology>
    </subcellularLocation>
</comment>
<dbReference type="NCBIfam" id="TIGR01511">
    <property type="entry name" value="ATPase-IB1_Cu"/>
    <property type="match status" value="1"/>
</dbReference>
<keyword evidence="7" id="KW-0460">Magnesium</keyword>
<dbReference type="Pfam" id="PF00702">
    <property type="entry name" value="Hydrolase"/>
    <property type="match status" value="1"/>
</dbReference>
<evidence type="ECO:0000256" key="2">
    <source>
        <dbReference type="ARBA" id="ARBA00006024"/>
    </source>
</evidence>
<dbReference type="PANTHER" id="PTHR43079">
    <property type="entry name" value="PROBABLE CADMIUM/ZINC-TRANSPORTING ATPASE HMA1"/>
    <property type="match status" value="1"/>
</dbReference>
<dbReference type="SFLD" id="SFLDS00003">
    <property type="entry name" value="Haloacid_Dehalogenase"/>
    <property type="match status" value="1"/>
</dbReference>
<evidence type="ECO:0000256" key="10">
    <source>
        <dbReference type="ARBA" id="ARBA00023136"/>
    </source>
</evidence>
<dbReference type="SFLD" id="SFLDF00027">
    <property type="entry name" value="p-type_atpase"/>
    <property type="match status" value="1"/>
</dbReference>
<dbReference type="AlphaFoldDB" id="A0A399EUW1"/>
<feature type="transmembrane region" description="Helical" evidence="11">
    <location>
        <begin position="23"/>
        <end position="43"/>
    </location>
</feature>
<dbReference type="SUPFAM" id="SSF81665">
    <property type="entry name" value="Calcium ATPase, transmembrane domain M"/>
    <property type="match status" value="1"/>
</dbReference>
<dbReference type="Pfam" id="PF00122">
    <property type="entry name" value="E1-E2_ATPase"/>
    <property type="match status" value="1"/>
</dbReference>
<evidence type="ECO:0000256" key="5">
    <source>
        <dbReference type="ARBA" id="ARBA00022741"/>
    </source>
</evidence>
<evidence type="ECO:0000256" key="6">
    <source>
        <dbReference type="ARBA" id="ARBA00022840"/>
    </source>
</evidence>
<feature type="transmembrane region" description="Helical" evidence="11">
    <location>
        <begin position="253"/>
        <end position="274"/>
    </location>
</feature>
<dbReference type="InterPro" id="IPR051949">
    <property type="entry name" value="Cation_Transport_ATPase"/>
</dbReference>
<dbReference type="SUPFAM" id="SSF81653">
    <property type="entry name" value="Calcium ATPase, transduction domain A"/>
    <property type="match status" value="1"/>
</dbReference>
<dbReference type="InterPro" id="IPR023298">
    <property type="entry name" value="ATPase_P-typ_TM_dom_sf"/>
</dbReference>
<dbReference type="InterPro" id="IPR044492">
    <property type="entry name" value="P_typ_ATPase_HD_dom"/>
</dbReference>
<reference evidence="13 14" key="1">
    <citation type="submission" date="2018-08" db="EMBL/GenBank/DDBJ databases">
        <title>Meiothermus luteus KCTC 52599 genome sequencing project.</title>
        <authorList>
            <person name="Da Costa M.S."/>
            <person name="Albuquerque L."/>
            <person name="Raposo P."/>
            <person name="Froufe H.J.C."/>
            <person name="Barroso C.S."/>
            <person name="Egas C."/>
        </authorList>
    </citation>
    <scope>NUCLEOTIDE SEQUENCE [LARGE SCALE GENOMIC DNA]</scope>
    <source>
        <strain evidence="13 14">KCTC 52599</strain>
    </source>
</reference>
<dbReference type="PANTHER" id="PTHR43079:SF1">
    <property type="entry name" value="CADMIUM_ZINC-TRANSPORTING ATPASE HMA1, CHLOROPLASTIC-RELATED"/>
    <property type="match status" value="1"/>
</dbReference>
<dbReference type="InterPro" id="IPR036412">
    <property type="entry name" value="HAD-like_sf"/>
</dbReference>
<keyword evidence="6 11" id="KW-0067">ATP-binding</keyword>
<dbReference type="Gene3D" id="3.40.1110.10">
    <property type="entry name" value="Calcium-transporting ATPase, cytoplasmic domain N"/>
    <property type="match status" value="1"/>
</dbReference>
<evidence type="ECO:0000256" key="9">
    <source>
        <dbReference type="ARBA" id="ARBA00022989"/>
    </source>
</evidence>
<evidence type="ECO:0000259" key="12">
    <source>
        <dbReference type="Pfam" id="PF00122"/>
    </source>
</evidence>
<keyword evidence="10 11" id="KW-0472">Membrane</keyword>
<feature type="domain" description="P-type ATPase A" evidence="12">
    <location>
        <begin position="134"/>
        <end position="235"/>
    </location>
</feature>
<dbReference type="RefSeq" id="WP_245958838.1">
    <property type="nucleotide sequence ID" value="NZ_QWKZ01000013.1"/>
</dbReference>
<sequence>MNALVVSAEVPKKPWGRLWVDEVGRGFFLSAVTLLGVVGGFVAEGLEQPTLQLGCWFLSFLAGGVPAAIKAARSLVEERKLDVDLLMVVAALGAASVGRAGDGAVLLFLFSLSNALQSWAMRRTRRAIEALMTLHPEGASVLLPDGREEWRPLEALQPGDVLLVRPGERFAADGTVLEGYTDVDESALTGESVPVDKRPGDQVKSGTLNGHGVVRVRVERPAGESTLAQLIRLVERAQASKSRTERFAERFEGPYTVVVLLSAPVIFALTHFVLGLGAGEAWYRAMTFLVVASPCAVVIATPAAVLSAMAAGARAGVLFKSGAALEALAQARIFAFDKTGTLTEGRMRLVRLDVLYGSKDEALALAAGIERYSEHPIAQAIVQAHRGPVPEVREVRAIRGHGVVGALADGRQVWVGNRRLLKELGIDLPGALERRLIELEEQGQTTAVLGVEGRPMALLGVADTPRPEAAQVVARLKAQGVRVIMLTGDRKVVAEHVAKQLGIEEVYAELLPEQKLLRVQQLAREGTVVMVGDGINDAPALNAAHVGVSMAAGSDVSLESADLVLMKNDLTRLVGAQRLARDTARTVYFNLAFALSVIGVVGAFALAGKVPLPLGVVAHEGGTVFVVLVGLRLLAHRVQG</sequence>
<dbReference type="InterPro" id="IPR018303">
    <property type="entry name" value="ATPase_P-typ_P_site"/>
</dbReference>
<gene>
    <name evidence="13" type="primary">zosA</name>
    <name evidence="13" type="ORF">Mlute_00666</name>
</gene>
<evidence type="ECO:0000256" key="8">
    <source>
        <dbReference type="ARBA" id="ARBA00022967"/>
    </source>
</evidence>
<dbReference type="NCBIfam" id="TIGR01494">
    <property type="entry name" value="ATPase_P-type"/>
    <property type="match status" value="1"/>
</dbReference>
<proteinExistence type="inferred from homology"/>
<dbReference type="InterPro" id="IPR059000">
    <property type="entry name" value="ATPase_P-type_domA"/>
</dbReference>
<keyword evidence="11" id="KW-1003">Cell membrane</keyword>
<accession>A0A399EUW1</accession>
<dbReference type="GO" id="GO:0016887">
    <property type="term" value="F:ATP hydrolysis activity"/>
    <property type="evidence" value="ECO:0007669"/>
    <property type="project" value="InterPro"/>
</dbReference>
<keyword evidence="3 11" id="KW-0812">Transmembrane</keyword>
<dbReference type="SFLD" id="SFLDG00002">
    <property type="entry name" value="C1.7:_P-type_atpase_like"/>
    <property type="match status" value="1"/>
</dbReference>
<dbReference type="InterPro" id="IPR008250">
    <property type="entry name" value="ATPase_P-typ_transduc_dom_A_sf"/>
</dbReference>
<dbReference type="Gene3D" id="3.40.50.1000">
    <property type="entry name" value="HAD superfamily/HAD-like"/>
    <property type="match status" value="1"/>
</dbReference>
<evidence type="ECO:0000256" key="4">
    <source>
        <dbReference type="ARBA" id="ARBA00022723"/>
    </source>
</evidence>
<keyword evidence="8" id="KW-1278">Translocase</keyword>
<dbReference type="EC" id="3.6.3.-" evidence="13"/>
<dbReference type="PROSITE" id="PS01229">
    <property type="entry name" value="COF_2"/>
    <property type="match status" value="1"/>
</dbReference>
<keyword evidence="4 11" id="KW-0479">Metal-binding</keyword>
<evidence type="ECO:0000256" key="7">
    <source>
        <dbReference type="ARBA" id="ARBA00022842"/>
    </source>
</evidence>
<dbReference type="Proteomes" id="UP000265800">
    <property type="component" value="Unassembled WGS sequence"/>
</dbReference>
<dbReference type="PROSITE" id="PS00154">
    <property type="entry name" value="ATPASE_E1_E2"/>
    <property type="match status" value="1"/>
</dbReference>
<dbReference type="Gene3D" id="2.70.150.10">
    <property type="entry name" value="Calcium-transporting ATPase, cytoplasmic transduction domain A"/>
    <property type="match status" value="1"/>
</dbReference>
<keyword evidence="5 11" id="KW-0547">Nucleotide-binding</keyword>
<feature type="transmembrane region" description="Helical" evidence="11">
    <location>
        <begin position="587"/>
        <end position="608"/>
    </location>
</feature>
<keyword evidence="13" id="KW-0378">Hydrolase</keyword>
<dbReference type="FunFam" id="2.70.150.10:FF:000002">
    <property type="entry name" value="Copper-transporting ATPase 1, putative"/>
    <property type="match status" value="1"/>
</dbReference>
<keyword evidence="14" id="KW-1185">Reference proteome</keyword>
<comment type="similarity">
    <text evidence="2 11">Belongs to the cation transport ATPase (P-type) (TC 3.A.3) family. Type IB subfamily.</text>
</comment>
<dbReference type="InterPro" id="IPR023214">
    <property type="entry name" value="HAD_sf"/>
</dbReference>
<evidence type="ECO:0000256" key="1">
    <source>
        <dbReference type="ARBA" id="ARBA00004141"/>
    </source>
</evidence>
<dbReference type="InterPro" id="IPR027256">
    <property type="entry name" value="P-typ_ATPase_IB"/>
</dbReference>
<dbReference type="PRINTS" id="PR00119">
    <property type="entry name" value="CATATPASE"/>
</dbReference>